<dbReference type="EMBL" id="CAEZYP010000035">
    <property type="protein sequence ID" value="CAB4726107.1"/>
    <property type="molecule type" value="Genomic_DNA"/>
</dbReference>
<evidence type="ECO:0000256" key="5">
    <source>
        <dbReference type="SAM" id="Phobius"/>
    </source>
</evidence>
<feature type="transmembrane region" description="Helical" evidence="5">
    <location>
        <begin position="98"/>
        <end position="119"/>
    </location>
</feature>
<dbReference type="GO" id="GO:0016020">
    <property type="term" value="C:membrane"/>
    <property type="evidence" value="ECO:0007669"/>
    <property type="project" value="UniProtKB-SubCell"/>
</dbReference>
<dbReference type="InterPro" id="IPR036259">
    <property type="entry name" value="MFS_trans_sf"/>
</dbReference>
<feature type="domain" description="Major facilitator superfamily (MFS) profile" evidence="6">
    <location>
        <begin position="1"/>
        <end position="388"/>
    </location>
</feature>
<evidence type="ECO:0000256" key="1">
    <source>
        <dbReference type="ARBA" id="ARBA00004141"/>
    </source>
</evidence>
<feature type="transmembrane region" description="Helical" evidence="5">
    <location>
        <begin position="272"/>
        <end position="294"/>
    </location>
</feature>
<dbReference type="Pfam" id="PF07690">
    <property type="entry name" value="MFS_1"/>
    <property type="match status" value="1"/>
</dbReference>
<organism evidence="8">
    <name type="scientific">freshwater metagenome</name>
    <dbReference type="NCBI Taxonomy" id="449393"/>
    <lineage>
        <taxon>unclassified sequences</taxon>
        <taxon>metagenomes</taxon>
        <taxon>ecological metagenomes</taxon>
    </lineage>
</organism>
<dbReference type="InterPro" id="IPR011701">
    <property type="entry name" value="MFS"/>
</dbReference>
<dbReference type="SUPFAM" id="SSF103473">
    <property type="entry name" value="MFS general substrate transporter"/>
    <property type="match status" value="1"/>
</dbReference>
<feature type="transmembrane region" description="Helical" evidence="5">
    <location>
        <begin position="239"/>
        <end position="260"/>
    </location>
</feature>
<reference evidence="8" key="1">
    <citation type="submission" date="2020-05" db="EMBL/GenBank/DDBJ databases">
        <authorList>
            <person name="Chiriac C."/>
            <person name="Salcher M."/>
            <person name="Ghai R."/>
            <person name="Kavagutti S V."/>
        </authorList>
    </citation>
    <scope>NUCLEOTIDE SEQUENCE</scope>
</reference>
<feature type="transmembrane region" description="Helical" evidence="5">
    <location>
        <begin position="367"/>
        <end position="385"/>
    </location>
</feature>
<gene>
    <name evidence="7" type="ORF">UFOPK2735_00371</name>
    <name evidence="8" type="ORF">UFOPK4022_00059</name>
</gene>
<evidence type="ECO:0000256" key="3">
    <source>
        <dbReference type="ARBA" id="ARBA00022989"/>
    </source>
</evidence>
<comment type="subcellular location">
    <subcellularLocation>
        <location evidence="1">Membrane</location>
        <topology evidence="1">Multi-pass membrane protein</topology>
    </subcellularLocation>
</comment>
<dbReference type="InterPro" id="IPR051788">
    <property type="entry name" value="MFS_Transporter"/>
</dbReference>
<accession>A0A6J7NDR0</accession>
<dbReference type="PANTHER" id="PTHR23514">
    <property type="entry name" value="BYPASS OF STOP CODON PROTEIN 6"/>
    <property type="match status" value="1"/>
</dbReference>
<dbReference type="AlphaFoldDB" id="A0A6J7NDR0"/>
<dbReference type="PROSITE" id="PS50850">
    <property type="entry name" value="MFS"/>
    <property type="match status" value="1"/>
</dbReference>
<dbReference type="Gene3D" id="1.20.1250.20">
    <property type="entry name" value="MFS general substrate transporter like domains"/>
    <property type="match status" value="1"/>
</dbReference>
<feature type="transmembrane region" description="Helical" evidence="5">
    <location>
        <begin position="160"/>
        <end position="181"/>
    </location>
</feature>
<protein>
    <submittedName>
        <fullName evidence="8">Unannotated protein</fullName>
    </submittedName>
</protein>
<name>A0A6J7NDR0_9ZZZZ</name>
<evidence type="ECO:0000313" key="7">
    <source>
        <dbReference type="EMBL" id="CAB4726107.1"/>
    </source>
</evidence>
<proteinExistence type="predicted"/>
<evidence type="ECO:0000256" key="4">
    <source>
        <dbReference type="ARBA" id="ARBA00023136"/>
    </source>
</evidence>
<keyword evidence="4 5" id="KW-0472">Membrane</keyword>
<dbReference type="GO" id="GO:0022857">
    <property type="term" value="F:transmembrane transporter activity"/>
    <property type="evidence" value="ECO:0007669"/>
    <property type="project" value="InterPro"/>
</dbReference>
<dbReference type="InterPro" id="IPR020846">
    <property type="entry name" value="MFS_dom"/>
</dbReference>
<feature type="transmembrane region" description="Helical" evidence="5">
    <location>
        <begin position="131"/>
        <end position="154"/>
    </location>
</feature>
<feature type="transmembrane region" description="Helical" evidence="5">
    <location>
        <begin position="340"/>
        <end position="361"/>
    </location>
</feature>
<evidence type="ECO:0000259" key="6">
    <source>
        <dbReference type="PROSITE" id="PS50850"/>
    </source>
</evidence>
<keyword evidence="2 5" id="KW-0812">Transmembrane</keyword>
<feature type="transmembrane region" description="Helical" evidence="5">
    <location>
        <begin position="74"/>
        <end position="92"/>
    </location>
</feature>
<dbReference type="PANTHER" id="PTHR23514:SF13">
    <property type="entry name" value="INNER MEMBRANE PROTEIN YBJJ"/>
    <property type="match status" value="1"/>
</dbReference>
<feature type="transmembrane region" description="Helical" evidence="5">
    <location>
        <begin position="43"/>
        <end position="62"/>
    </location>
</feature>
<dbReference type="EMBL" id="CAFBOY010000003">
    <property type="protein sequence ID" value="CAB4989002.1"/>
    <property type="molecule type" value="Genomic_DNA"/>
</dbReference>
<evidence type="ECO:0000313" key="8">
    <source>
        <dbReference type="EMBL" id="CAB4989002.1"/>
    </source>
</evidence>
<feature type="transmembrane region" description="Helical" evidence="5">
    <location>
        <begin position="12"/>
        <end position="31"/>
    </location>
</feature>
<sequence>MDTRIKRSILALRINFIFMGVLMGGWSTRIPELKSALGMSDATLGRTLIGGSLAGFVSSRIIGKLIRELGTKKVFYLGSVIFPVGYLLIAFAPNSFVVFLGIFSFVVGYLFLDNPLTIITQGIEAEQDRKYLSGFHAFWSIGTLTAAFFGSFLIGRVRYSIHLAGIAIIVFLVLIVTSRALEDKKPGGDNSKPVNMSWNSSMGRIVILMGLGMMFSNGAEFGATDWSALFLRDVLEITGQLYVGAYLAFEIGMIISRIMGDRYIHRYGAAKVIQVSGFVGASVWLVSTVIGVNIDHFNRPLAYLVILIGYLVAGAGVGPLFPGFITLLGETPGIDMGTALSKAFLIAMVGVAIIPATIGFISDATSLTYAMLLPMALLFGAGLISRSVHTK</sequence>
<feature type="transmembrane region" description="Helical" evidence="5">
    <location>
        <begin position="202"/>
        <end position="219"/>
    </location>
</feature>
<evidence type="ECO:0000256" key="2">
    <source>
        <dbReference type="ARBA" id="ARBA00022692"/>
    </source>
</evidence>
<keyword evidence="3 5" id="KW-1133">Transmembrane helix</keyword>
<feature type="transmembrane region" description="Helical" evidence="5">
    <location>
        <begin position="300"/>
        <end position="328"/>
    </location>
</feature>